<protein>
    <recommendedName>
        <fullName evidence="3">M23ase beta-sheet core domain-containing protein</fullName>
    </recommendedName>
</protein>
<dbReference type="PANTHER" id="PTHR21666">
    <property type="entry name" value="PEPTIDASE-RELATED"/>
    <property type="match status" value="1"/>
</dbReference>
<dbReference type="InterPro" id="IPR050570">
    <property type="entry name" value="Cell_wall_metabolism_enzyme"/>
</dbReference>
<dbReference type="RefSeq" id="WP_187688596.1">
    <property type="nucleotide sequence ID" value="NZ_AP023396.1"/>
</dbReference>
<evidence type="ECO:0000313" key="5">
    <source>
        <dbReference type="Proteomes" id="UP000516173"/>
    </source>
</evidence>
<feature type="signal peptide" evidence="2">
    <location>
        <begin position="1"/>
        <end position="33"/>
    </location>
</feature>
<name>A0A7G1KJT3_9NOCA</name>
<evidence type="ECO:0000259" key="3">
    <source>
        <dbReference type="Pfam" id="PF01551"/>
    </source>
</evidence>
<dbReference type="KEGG" id="nwl:NWFMUON74_32670"/>
<keyword evidence="5" id="KW-1185">Reference proteome</keyword>
<evidence type="ECO:0000313" key="4">
    <source>
        <dbReference type="EMBL" id="BCK55495.1"/>
    </source>
</evidence>
<dbReference type="InterPro" id="IPR011055">
    <property type="entry name" value="Dup_hybrid_motif"/>
</dbReference>
<dbReference type="CDD" id="cd12797">
    <property type="entry name" value="M23_peptidase"/>
    <property type="match status" value="1"/>
</dbReference>
<feature type="region of interest" description="Disordered" evidence="1">
    <location>
        <begin position="55"/>
        <end position="85"/>
    </location>
</feature>
<feature type="compositionally biased region" description="Low complexity" evidence="1">
    <location>
        <begin position="55"/>
        <end position="69"/>
    </location>
</feature>
<dbReference type="GO" id="GO:0004222">
    <property type="term" value="F:metalloendopeptidase activity"/>
    <property type="evidence" value="ECO:0007669"/>
    <property type="project" value="TreeGrafter"/>
</dbReference>
<dbReference type="Gene3D" id="2.70.70.10">
    <property type="entry name" value="Glucose Permease (Domain IIA)"/>
    <property type="match status" value="1"/>
</dbReference>
<gene>
    <name evidence="4" type="ORF">NWFMUON74_32670</name>
</gene>
<proteinExistence type="predicted"/>
<evidence type="ECO:0000256" key="1">
    <source>
        <dbReference type="SAM" id="MobiDB-lite"/>
    </source>
</evidence>
<organism evidence="4 5">
    <name type="scientific">Nocardia wallacei</name>
    <dbReference type="NCBI Taxonomy" id="480035"/>
    <lineage>
        <taxon>Bacteria</taxon>
        <taxon>Bacillati</taxon>
        <taxon>Actinomycetota</taxon>
        <taxon>Actinomycetes</taxon>
        <taxon>Mycobacteriales</taxon>
        <taxon>Nocardiaceae</taxon>
        <taxon>Nocardia</taxon>
    </lineage>
</organism>
<dbReference type="Proteomes" id="UP000516173">
    <property type="component" value="Chromosome"/>
</dbReference>
<feature type="domain" description="M23ase beta-sheet core" evidence="3">
    <location>
        <begin position="109"/>
        <end position="205"/>
    </location>
</feature>
<keyword evidence="2" id="KW-0732">Signal</keyword>
<dbReference type="EMBL" id="AP023396">
    <property type="protein sequence ID" value="BCK55495.1"/>
    <property type="molecule type" value="Genomic_DNA"/>
</dbReference>
<accession>A0A7G1KJT3</accession>
<reference evidence="4 5" key="1">
    <citation type="submission" date="2020-08" db="EMBL/GenBank/DDBJ databases">
        <title>Genome Sequencing of Nocardia wallacei strain FMUON74 and assembly.</title>
        <authorList>
            <person name="Toyokawa M."/>
            <person name="Uesaka K."/>
        </authorList>
    </citation>
    <scope>NUCLEOTIDE SEQUENCE [LARGE SCALE GENOMIC DNA]</scope>
    <source>
        <strain evidence="4 5">FMUON74</strain>
    </source>
</reference>
<dbReference type="SUPFAM" id="SSF51261">
    <property type="entry name" value="Duplicated hybrid motif"/>
    <property type="match status" value="1"/>
</dbReference>
<dbReference type="PANTHER" id="PTHR21666:SF270">
    <property type="entry name" value="MUREIN HYDROLASE ACTIVATOR ENVC"/>
    <property type="match status" value="1"/>
</dbReference>
<sequence>MPVTVPLPLRRARRAARAVALTAVVGASAGAFAIVDSHGESSAAGLAAVQQTPAPAPAAAPISQDQPAAAPQPPAPWPMAKSAKDTRPLTVRPVAGAVSSLFGMRWGALHAGIDFAEPLGAPIAAVTDGVVIEAGPASGFGMWVRVLQDDGTVGVYGHVNDILAAVGQQVRAGDIIATVGDRGFSTGPHLHYEVWTHDNGDKIDPVPWLLARGIDVGGLRD</sequence>
<dbReference type="GeneID" id="80347805"/>
<dbReference type="InterPro" id="IPR016047">
    <property type="entry name" value="M23ase_b-sheet_dom"/>
</dbReference>
<dbReference type="Pfam" id="PF01551">
    <property type="entry name" value="Peptidase_M23"/>
    <property type="match status" value="1"/>
</dbReference>
<evidence type="ECO:0000256" key="2">
    <source>
        <dbReference type="SAM" id="SignalP"/>
    </source>
</evidence>
<feature type="chain" id="PRO_5038668218" description="M23ase beta-sheet core domain-containing protein" evidence="2">
    <location>
        <begin position="34"/>
        <end position="221"/>
    </location>
</feature>
<dbReference type="AlphaFoldDB" id="A0A7G1KJT3"/>